<evidence type="ECO:0000256" key="1">
    <source>
        <dbReference type="SAM" id="MobiDB-lite"/>
    </source>
</evidence>
<dbReference type="Proteomes" id="UP000215224">
    <property type="component" value="Chromosome"/>
</dbReference>
<sequence length="409" mass="48461">MKLKNKLNRLKKHMSHEPVSNEQKGVQSKERIDDEYLQEWLQYDTKPYFYENEYCLIREVQYSLNFKHGLYSLGELKNVVEKWNNSNIEHPLSSKGHQTSDLFFFDTETTGLSGGAGTTIFLLGYARVYDDKVVVRQHILPSPGNEIALYESFLKNVDYTTLVTYNGKAFDWPQVKTRHTLIKEHVPKLPSFGHFDLLHAARRFWKKEMDSVRLSLVEKEKLQIHREGDTPGFLAPMIYFDFVESKNPEGMKGILKHNEWDVLTLITLYIHLSKLLLKEEMPTTENERYEVGRWFDFLGEDEVAVERYELLVNESWKAAYNLGKLKKKMKRNEEAEQHFLQAYHANDNNEKYLAGIELAKLYEHQFKAYEKALFYTEKSYTFYRNSNNKSLKEVNFVKRLERLYKKIEK</sequence>
<dbReference type="PANTHER" id="PTHR38462:SF1">
    <property type="entry name" value="YPRB RIBONUCLEASE H-LIKE DOMAIN-CONTAINING PROTEIN"/>
    <property type="match status" value="1"/>
</dbReference>
<feature type="compositionally biased region" description="Basic residues" evidence="1">
    <location>
        <begin position="1"/>
        <end position="14"/>
    </location>
</feature>
<dbReference type="InterPro" id="IPR036397">
    <property type="entry name" value="RNaseH_sf"/>
</dbReference>
<dbReference type="InterPro" id="IPR012337">
    <property type="entry name" value="RNaseH-like_sf"/>
</dbReference>
<reference evidence="3 4" key="1">
    <citation type="submission" date="2016-12" db="EMBL/GenBank/DDBJ databases">
        <title>The whole genome sequencing and assembly of Bacillus cohnii DSM 6307T strain.</title>
        <authorList>
            <person name="Lee Y.-J."/>
            <person name="Yi H."/>
            <person name="Bahn Y.-S."/>
            <person name="Kim J.F."/>
            <person name="Lee D.-W."/>
        </authorList>
    </citation>
    <scope>NUCLEOTIDE SEQUENCE [LARGE SCALE GENOMIC DNA]</scope>
    <source>
        <strain evidence="3 4">DSM 6307</strain>
    </source>
</reference>
<gene>
    <name evidence="3" type="ORF">BC6307_10235</name>
</gene>
<feature type="region of interest" description="Disordered" evidence="1">
    <location>
        <begin position="1"/>
        <end position="28"/>
    </location>
</feature>
<dbReference type="PANTHER" id="PTHR38462">
    <property type="entry name" value="EXONUCLEASE-LIKE PROTEIN"/>
    <property type="match status" value="1"/>
</dbReference>
<evidence type="ECO:0000313" key="3">
    <source>
        <dbReference type="EMBL" id="AST91631.1"/>
    </source>
</evidence>
<dbReference type="RefSeq" id="WP_066414306.1">
    <property type="nucleotide sequence ID" value="NZ_CP018866.1"/>
</dbReference>
<dbReference type="InterPro" id="IPR011990">
    <property type="entry name" value="TPR-like_helical_dom_sf"/>
</dbReference>
<dbReference type="Gene3D" id="3.30.420.10">
    <property type="entry name" value="Ribonuclease H-like superfamily/Ribonuclease H"/>
    <property type="match status" value="1"/>
</dbReference>
<dbReference type="KEGG" id="bcoh:BC6307_10235"/>
<organism evidence="3 4">
    <name type="scientific">Sutcliffiella cohnii</name>
    <dbReference type="NCBI Taxonomy" id="33932"/>
    <lineage>
        <taxon>Bacteria</taxon>
        <taxon>Bacillati</taxon>
        <taxon>Bacillota</taxon>
        <taxon>Bacilli</taxon>
        <taxon>Bacillales</taxon>
        <taxon>Bacillaceae</taxon>
        <taxon>Sutcliffiella</taxon>
    </lineage>
</organism>
<protein>
    <recommendedName>
        <fullName evidence="2">YprB ribonuclease H-like domain-containing protein</fullName>
    </recommendedName>
</protein>
<dbReference type="GO" id="GO:0003676">
    <property type="term" value="F:nucleic acid binding"/>
    <property type="evidence" value="ECO:0007669"/>
    <property type="project" value="InterPro"/>
</dbReference>
<proteinExistence type="predicted"/>
<keyword evidence="4" id="KW-1185">Reference proteome</keyword>
<evidence type="ECO:0000313" key="4">
    <source>
        <dbReference type="Proteomes" id="UP000215224"/>
    </source>
</evidence>
<dbReference type="InterPro" id="IPR038720">
    <property type="entry name" value="YprB_RNase_H-like_dom"/>
</dbReference>
<dbReference type="EMBL" id="CP018866">
    <property type="protein sequence ID" value="AST91631.1"/>
    <property type="molecule type" value="Genomic_DNA"/>
</dbReference>
<dbReference type="SUPFAM" id="SSF53098">
    <property type="entry name" value="Ribonuclease H-like"/>
    <property type="match status" value="1"/>
</dbReference>
<accession>A0A223KQ51</accession>
<feature type="domain" description="YprB ribonuclease H-like" evidence="2">
    <location>
        <begin position="104"/>
        <end position="272"/>
    </location>
</feature>
<dbReference type="AlphaFoldDB" id="A0A223KQ51"/>
<dbReference type="Gene3D" id="1.25.40.10">
    <property type="entry name" value="Tetratricopeptide repeat domain"/>
    <property type="match status" value="1"/>
</dbReference>
<dbReference type="Pfam" id="PF13482">
    <property type="entry name" value="RNase_H_2"/>
    <property type="match status" value="1"/>
</dbReference>
<evidence type="ECO:0000259" key="2">
    <source>
        <dbReference type="Pfam" id="PF13482"/>
    </source>
</evidence>
<name>A0A223KQ51_9BACI</name>
<dbReference type="SUPFAM" id="SSF48452">
    <property type="entry name" value="TPR-like"/>
    <property type="match status" value="1"/>
</dbReference>
<dbReference type="STRING" id="1314751.GCA_001591425_01546"/>